<proteinExistence type="predicted"/>
<name>A0A7J6L3Q4_PEROL</name>
<reference evidence="1 2" key="1">
    <citation type="submission" date="2020-04" db="EMBL/GenBank/DDBJ databases">
        <title>Perkinsus olseni comparative genomics.</title>
        <authorList>
            <person name="Bogema D.R."/>
        </authorList>
    </citation>
    <scope>NUCLEOTIDE SEQUENCE [LARGE SCALE GENOMIC DNA]</scope>
    <source>
        <strain evidence="1">ATCC PRA-31</strain>
    </source>
</reference>
<organism evidence="1 2">
    <name type="scientific">Perkinsus olseni</name>
    <name type="common">Perkinsus atlanticus</name>
    <dbReference type="NCBI Taxonomy" id="32597"/>
    <lineage>
        <taxon>Eukaryota</taxon>
        <taxon>Sar</taxon>
        <taxon>Alveolata</taxon>
        <taxon>Perkinsozoa</taxon>
        <taxon>Perkinsea</taxon>
        <taxon>Perkinsida</taxon>
        <taxon>Perkinsidae</taxon>
        <taxon>Perkinsus</taxon>
    </lineage>
</organism>
<gene>
    <name evidence="1" type="ORF">FOL46_009209</name>
</gene>
<sequence length="192" mass="21145">MDNYQTCLSWEFVEVACGLLDRVSPEMADVLFLQGYNHRLGTSGLNMMEIVKATDVLYPGFSGILPALPEQDQWEYPTHHDGQPIRGPARVCSALVCEMLRAGGVFGNHDVSCTEFTPWDIYSMDVFTSPTYQLKGDYAIDLTKPEPLRLGQKRAMQPPGIMSTVSADIVGICILPPMAAKLFAVSVRVASQ</sequence>
<dbReference type="AlphaFoldDB" id="A0A7J6L3Q4"/>
<evidence type="ECO:0000313" key="1">
    <source>
        <dbReference type="EMBL" id="KAF4653421.1"/>
    </source>
</evidence>
<protein>
    <submittedName>
        <fullName evidence="1">Uncharacterized protein</fullName>
    </submittedName>
</protein>
<evidence type="ECO:0000313" key="2">
    <source>
        <dbReference type="Proteomes" id="UP000572268"/>
    </source>
</evidence>
<comment type="caution">
    <text evidence="1">The sequence shown here is derived from an EMBL/GenBank/DDBJ whole genome shotgun (WGS) entry which is preliminary data.</text>
</comment>
<dbReference type="EMBL" id="JABANN010000811">
    <property type="protein sequence ID" value="KAF4653421.1"/>
    <property type="molecule type" value="Genomic_DNA"/>
</dbReference>
<dbReference type="PANTHER" id="PTHR31354">
    <property type="entry name" value="OS01G0793500 PROTEIN"/>
    <property type="match status" value="1"/>
</dbReference>
<dbReference type="Proteomes" id="UP000572268">
    <property type="component" value="Unassembled WGS sequence"/>
</dbReference>
<accession>A0A7J6L3Q4</accession>
<dbReference type="PANTHER" id="PTHR31354:SF2">
    <property type="entry name" value="OS01G0793500 PROTEIN"/>
    <property type="match status" value="1"/>
</dbReference>